<evidence type="ECO:0000313" key="3">
    <source>
        <dbReference type="EMBL" id="MCO6046150.1"/>
    </source>
</evidence>
<name>A0A9X2JHK7_9BACT</name>
<accession>A0A9X2JHK7</accession>
<dbReference type="InterPro" id="IPR016071">
    <property type="entry name" value="Staphylococal_nuclease_OB-fold"/>
</dbReference>
<reference evidence="3" key="1">
    <citation type="submission" date="2022-06" db="EMBL/GenBank/DDBJ databases">
        <title>Aeoliella straminimaris, a novel planctomycete from sediments.</title>
        <authorList>
            <person name="Vitorino I.R."/>
            <person name="Lage O.M."/>
        </authorList>
    </citation>
    <scope>NUCLEOTIDE SEQUENCE</scope>
    <source>
        <strain evidence="3">ICT_H6.2</strain>
    </source>
</reference>
<organism evidence="3 4">
    <name type="scientific">Aeoliella straminimaris</name>
    <dbReference type="NCBI Taxonomy" id="2954799"/>
    <lineage>
        <taxon>Bacteria</taxon>
        <taxon>Pseudomonadati</taxon>
        <taxon>Planctomycetota</taxon>
        <taxon>Planctomycetia</taxon>
        <taxon>Pirellulales</taxon>
        <taxon>Lacipirellulaceae</taxon>
        <taxon>Aeoliella</taxon>
    </lineage>
</organism>
<dbReference type="AlphaFoldDB" id="A0A9X2JHK7"/>
<keyword evidence="1" id="KW-0732">Signal</keyword>
<evidence type="ECO:0000259" key="2">
    <source>
        <dbReference type="SMART" id="SM00318"/>
    </source>
</evidence>
<keyword evidence="4" id="KW-1185">Reference proteome</keyword>
<feature type="signal peptide" evidence="1">
    <location>
        <begin position="1"/>
        <end position="22"/>
    </location>
</feature>
<dbReference type="EMBL" id="JAMXLR010000067">
    <property type="protein sequence ID" value="MCO6046150.1"/>
    <property type="molecule type" value="Genomic_DNA"/>
</dbReference>
<feature type="chain" id="PRO_5040827174" evidence="1">
    <location>
        <begin position="23"/>
        <end position="431"/>
    </location>
</feature>
<gene>
    <name evidence="3" type="ORF">NG895_19800</name>
</gene>
<protein>
    <submittedName>
        <fullName evidence="3">Thermonuclease family protein</fullName>
    </submittedName>
</protein>
<dbReference type="RefSeq" id="WP_252854265.1">
    <property type="nucleotide sequence ID" value="NZ_JAMXLR010000067.1"/>
</dbReference>
<evidence type="ECO:0000313" key="4">
    <source>
        <dbReference type="Proteomes" id="UP001155241"/>
    </source>
</evidence>
<feature type="domain" description="TNase-like" evidence="2">
    <location>
        <begin position="35"/>
        <end position="151"/>
    </location>
</feature>
<proteinExistence type="predicted"/>
<dbReference type="SUPFAM" id="SSF50199">
    <property type="entry name" value="Staphylococcal nuclease"/>
    <property type="match status" value="1"/>
</dbReference>
<sequence length="431" mass="48219">MCNSRIGFLAIAALLASASTSAAPLRPLADKDLTKTEVATVVTVFSGDKLLAHRDDGWVLHLKLLGIAAGKPSRQALSELVLNKRISIRHAGTRDGQSGYLLALVLKDELSVNHQMVSQGYALYRESEFTSEALSAAQEAAKKSKIGLWGDGKLFAAPEEYTMEKIAERTLRERERKRAEQLATRQESIDRDLAAYYQLQAQAEPILQRATNYFGGKENLARLRQGHAVLQFSNTKGPYSRIEAYWSLPDRVRYERSSPRYPGTTTSIFREQEGWRVSPEKPGKRTRRQVHSLGASEVAEFWQQLNFGLHALDPITRDEINSTRTAAYVAPRLTKVTQEDGHDVLVCTGESPYHSHVYKLFFEPDSGKLATVIGPRVFEKPHFELSAENEVRGVKYPSKAVVGLMTVDVIEFELLDEINDELFTDPEQAGK</sequence>
<dbReference type="InterPro" id="IPR035437">
    <property type="entry name" value="SNase_OB-fold_sf"/>
</dbReference>
<dbReference type="Proteomes" id="UP001155241">
    <property type="component" value="Unassembled WGS sequence"/>
</dbReference>
<dbReference type="Gene3D" id="2.40.50.90">
    <property type="match status" value="1"/>
</dbReference>
<evidence type="ECO:0000256" key="1">
    <source>
        <dbReference type="SAM" id="SignalP"/>
    </source>
</evidence>
<dbReference type="Pfam" id="PF00565">
    <property type="entry name" value="SNase"/>
    <property type="match status" value="1"/>
</dbReference>
<dbReference type="SMART" id="SM00318">
    <property type="entry name" value="SNc"/>
    <property type="match status" value="1"/>
</dbReference>
<comment type="caution">
    <text evidence="3">The sequence shown here is derived from an EMBL/GenBank/DDBJ whole genome shotgun (WGS) entry which is preliminary data.</text>
</comment>